<comment type="caution">
    <text evidence="1">The sequence shown here is derived from an EMBL/GenBank/DDBJ whole genome shotgun (WGS) entry which is preliminary data.</text>
</comment>
<keyword evidence="2" id="KW-1185">Reference proteome</keyword>
<organism evidence="1 2">
    <name type="scientific">Canavalia gladiata</name>
    <name type="common">Sword bean</name>
    <name type="synonym">Dolichos gladiatus</name>
    <dbReference type="NCBI Taxonomy" id="3824"/>
    <lineage>
        <taxon>Eukaryota</taxon>
        <taxon>Viridiplantae</taxon>
        <taxon>Streptophyta</taxon>
        <taxon>Embryophyta</taxon>
        <taxon>Tracheophyta</taxon>
        <taxon>Spermatophyta</taxon>
        <taxon>Magnoliopsida</taxon>
        <taxon>eudicotyledons</taxon>
        <taxon>Gunneridae</taxon>
        <taxon>Pentapetalae</taxon>
        <taxon>rosids</taxon>
        <taxon>fabids</taxon>
        <taxon>Fabales</taxon>
        <taxon>Fabaceae</taxon>
        <taxon>Papilionoideae</taxon>
        <taxon>50 kb inversion clade</taxon>
        <taxon>NPAAA clade</taxon>
        <taxon>indigoferoid/millettioid clade</taxon>
        <taxon>Phaseoleae</taxon>
        <taxon>Canavalia</taxon>
    </lineage>
</organism>
<sequence length="66" mass="7385">MRHSFFAQGRSSAVDLQEIQLPSSNINSPPPLHHIAVGFFWICMDPYALDVSDACTRNRSALILNQ</sequence>
<gene>
    <name evidence="1" type="ORF">VNO77_27618</name>
</gene>
<accession>A0AAN9KX90</accession>
<dbReference type="AlphaFoldDB" id="A0AAN9KX90"/>
<reference evidence="1 2" key="1">
    <citation type="submission" date="2024-01" db="EMBL/GenBank/DDBJ databases">
        <title>The genomes of 5 underutilized Papilionoideae crops provide insights into root nodulation and disease resistanc.</title>
        <authorList>
            <person name="Jiang F."/>
        </authorList>
    </citation>
    <scope>NUCLEOTIDE SEQUENCE [LARGE SCALE GENOMIC DNA]</scope>
    <source>
        <strain evidence="1">LVBAO_FW01</strain>
        <tissue evidence="1">Leaves</tissue>
    </source>
</reference>
<proteinExistence type="predicted"/>
<evidence type="ECO:0000313" key="2">
    <source>
        <dbReference type="Proteomes" id="UP001367508"/>
    </source>
</evidence>
<dbReference type="Proteomes" id="UP001367508">
    <property type="component" value="Unassembled WGS sequence"/>
</dbReference>
<evidence type="ECO:0000313" key="1">
    <source>
        <dbReference type="EMBL" id="KAK7324097.1"/>
    </source>
</evidence>
<dbReference type="EMBL" id="JAYMYQ010000006">
    <property type="protein sequence ID" value="KAK7324097.1"/>
    <property type="molecule type" value="Genomic_DNA"/>
</dbReference>
<name>A0AAN9KX90_CANGL</name>
<protein>
    <submittedName>
        <fullName evidence="1">Uncharacterized protein</fullName>
    </submittedName>
</protein>